<dbReference type="EMBL" id="LQXV01000146">
    <property type="protein sequence ID" value="KXU09499.1"/>
    <property type="molecule type" value="Genomic_DNA"/>
</dbReference>
<evidence type="ECO:0000259" key="3">
    <source>
        <dbReference type="Pfam" id="PF02517"/>
    </source>
</evidence>
<dbReference type="AlphaFoldDB" id="A0A139R3U2"/>
<dbReference type="GO" id="GO:0080120">
    <property type="term" value="P:CAAX-box protein maturation"/>
    <property type="evidence" value="ECO:0007669"/>
    <property type="project" value="UniProtKB-ARBA"/>
</dbReference>
<dbReference type="GO" id="GO:0004175">
    <property type="term" value="F:endopeptidase activity"/>
    <property type="evidence" value="ECO:0007669"/>
    <property type="project" value="UniProtKB-ARBA"/>
</dbReference>
<evidence type="ECO:0000313" key="7">
    <source>
        <dbReference type="Proteomes" id="UP000071927"/>
    </source>
</evidence>
<feature type="transmembrane region" description="Helical" evidence="2">
    <location>
        <begin position="37"/>
        <end position="55"/>
    </location>
</feature>
<evidence type="ECO:0000256" key="1">
    <source>
        <dbReference type="ARBA" id="ARBA00009067"/>
    </source>
</evidence>
<feature type="transmembrane region" description="Helical" evidence="2">
    <location>
        <begin position="110"/>
        <end position="128"/>
    </location>
</feature>
<dbReference type="Proteomes" id="UP000070198">
    <property type="component" value="Unassembled WGS sequence"/>
</dbReference>
<keyword evidence="2" id="KW-0812">Transmembrane</keyword>
<comment type="caution">
    <text evidence="5">The sequence shown here is derived from an EMBL/GenBank/DDBJ whole genome shotgun (WGS) entry which is preliminary data.</text>
</comment>
<feature type="transmembrane region" description="Helical" evidence="2">
    <location>
        <begin position="12"/>
        <end position="31"/>
    </location>
</feature>
<reference evidence="6 7" key="1">
    <citation type="submission" date="2016-01" db="EMBL/GenBank/DDBJ databases">
        <title>Highly variable Streptococcus oralis are common among viridans streptococci isolated from primates.</title>
        <authorList>
            <person name="Denapaite D."/>
            <person name="Rieger M."/>
            <person name="Koendgen S."/>
            <person name="Brueckner R."/>
            <person name="Ochigava I."/>
            <person name="Kappeler P."/>
            <person name="Maetz-Rensing K."/>
            <person name="Leendertz F."/>
            <person name="Hakenbeck R."/>
        </authorList>
    </citation>
    <scope>NUCLEOTIDE SEQUENCE [LARGE SCALE GENOMIC DNA]</scope>
    <source>
        <strain evidence="4 6">DD02</strain>
        <strain evidence="5 7">DD03</strain>
    </source>
</reference>
<proteinExistence type="inferred from homology"/>
<dbReference type="EMBL" id="LQOF01000028">
    <property type="protein sequence ID" value="KXT73108.1"/>
    <property type="molecule type" value="Genomic_DNA"/>
</dbReference>
<feature type="transmembrane region" description="Helical" evidence="2">
    <location>
        <begin position="175"/>
        <end position="196"/>
    </location>
</feature>
<feature type="transmembrane region" description="Helical" evidence="2">
    <location>
        <begin position="203"/>
        <end position="225"/>
    </location>
</feature>
<keyword evidence="2" id="KW-0472">Membrane</keyword>
<organism evidence="5 7">
    <name type="scientific">Streptococcus gallolyticus</name>
    <dbReference type="NCBI Taxonomy" id="315405"/>
    <lineage>
        <taxon>Bacteria</taxon>
        <taxon>Bacillati</taxon>
        <taxon>Bacillota</taxon>
        <taxon>Bacilli</taxon>
        <taxon>Lactobacillales</taxon>
        <taxon>Streptococcaceae</taxon>
        <taxon>Streptococcus</taxon>
    </lineage>
</organism>
<dbReference type="Proteomes" id="UP000071927">
    <property type="component" value="Unassembled WGS sequence"/>
</dbReference>
<dbReference type="InterPro" id="IPR003675">
    <property type="entry name" value="Rce1/LyrA-like_dom"/>
</dbReference>
<gene>
    <name evidence="4" type="ORF">SGADD02_00368</name>
    <name evidence="5" type="ORF">SGADD03_00737</name>
</gene>
<evidence type="ECO:0000256" key="2">
    <source>
        <dbReference type="SAM" id="Phobius"/>
    </source>
</evidence>
<evidence type="ECO:0000313" key="5">
    <source>
        <dbReference type="EMBL" id="KXU09499.1"/>
    </source>
</evidence>
<name>A0A139R3U2_9STRE</name>
<evidence type="ECO:0000313" key="4">
    <source>
        <dbReference type="EMBL" id="KXT73108.1"/>
    </source>
</evidence>
<feature type="transmembrane region" description="Helical" evidence="2">
    <location>
        <begin position="149"/>
        <end position="169"/>
    </location>
</feature>
<dbReference type="Pfam" id="PF02517">
    <property type="entry name" value="Rce1-like"/>
    <property type="match status" value="1"/>
</dbReference>
<accession>A0A139R3U2</accession>
<feature type="transmembrane region" description="Helical" evidence="2">
    <location>
        <begin position="76"/>
        <end position="98"/>
    </location>
</feature>
<protein>
    <submittedName>
        <fullName evidence="5">Putative protease</fullName>
    </submittedName>
</protein>
<keyword evidence="5" id="KW-0645">Protease</keyword>
<feature type="transmembrane region" description="Helical" evidence="2">
    <location>
        <begin position="231"/>
        <end position="250"/>
    </location>
</feature>
<dbReference type="RefSeq" id="WP_061458231.1">
    <property type="nucleotide sequence ID" value="NZ_KQ968744.1"/>
</dbReference>
<feature type="domain" description="CAAX prenyl protease 2/Lysostaphin resistance protein A-like" evidence="3">
    <location>
        <begin position="118"/>
        <end position="213"/>
    </location>
</feature>
<dbReference type="PATRIC" id="fig|315405.11.peg.400"/>
<comment type="similarity">
    <text evidence="1">Belongs to the UPF0177 family.</text>
</comment>
<dbReference type="GO" id="GO:0006508">
    <property type="term" value="P:proteolysis"/>
    <property type="evidence" value="ECO:0007669"/>
    <property type="project" value="UniProtKB-KW"/>
</dbReference>
<keyword evidence="2" id="KW-1133">Transmembrane helix</keyword>
<sequence length="258" mass="29769">MTINTTKFSPLVNSIIITVLFLVSGEIISFFDFPTPIYEFTLLIVYLSYACFFTKKIDKQPLRVLELKFSKKSLKGFNMSLALTALVIFNGTLLSRILFHDEILKLRGTINFTTITLTVVLFFIEAFIKQGFPEELIFRGYMVQNLRTKYNNFQTMLISVCLFTLMHAIHIFMEGLFYGILTMFYAFSFACLAYLLKIVFKTTWAAVAVHGGVHMTRMVIMLFGFSETNHAIFLQSMLLLVTSLLIFFRIKDSIFEIK</sequence>
<keyword evidence="5" id="KW-0378">Hydrolase</keyword>
<evidence type="ECO:0000313" key="6">
    <source>
        <dbReference type="Proteomes" id="UP000070198"/>
    </source>
</evidence>